<reference evidence="1" key="1">
    <citation type="submission" date="2023-04" db="EMBL/GenBank/DDBJ databases">
        <title>A chromosome-level genome assembly of the parasitoid wasp Eretmocerus hayati.</title>
        <authorList>
            <person name="Zhong Y."/>
            <person name="Liu S."/>
            <person name="Liu Y."/>
        </authorList>
    </citation>
    <scope>NUCLEOTIDE SEQUENCE</scope>
    <source>
        <strain evidence="1">ZJU_SS_LIU_2023</strain>
    </source>
</reference>
<evidence type="ECO:0000313" key="1">
    <source>
        <dbReference type="EMBL" id="KAJ8675471.1"/>
    </source>
</evidence>
<gene>
    <name evidence="1" type="ORF">QAD02_011257</name>
</gene>
<comment type="caution">
    <text evidence="1">The sequence shown here is derived from an EMBL/GenBank/DDBJ whole genome shotgun (WGS) entry which is preliminary data.</text>
</comment>
<proteinExistence type="predicted"/>
<name>A0ACC2NWD7_9HYME</name>
<organism evidence="1 2">
    <name type="scientific">Eretmocerus hayati</name>
    <dbReference type="NCBI Taxonomy" id="131215"/>
    <lineage>
        <taxon>Eukaryota</taxon>
        <taxon>Metazoa</taxon>
        <taxon>Ecdysozoa</taxon>
        <taxon>Arthropoda</taxon>
        <taxon>Hexapoda</taxon>
        <taxon>Insecta</taxon>
        <taxon>Pterygota</taxon>
        <taxon>Neoptera</taxon>
        <taxon>Endopterygota</taxon>
        <taxon>Hymenoptera</taxon>
        <taxon>Apocrita</taxon>
        <taxon>Proctotrupomorpha</taxon>
        <taxon>Chalcidoidea</taxon>
        <taxon>Aphelinidae</taxon>
        <taxon>Aphelininae</taxon>
        <taxon>Eretmocerus</taxon>
    </lineage>
</organism>
<dbReference type="Proteomes" id="UP001239111">
    <property type="component" value="Chromosome 2"/>
</dbReference>
<dbReference type="EMBL" id="CM056742">
    <property type="protein sequence ID" value="KAJ8675471.1"/>
    <property type="molecule type" value="Genomic_DNA"/>
</dbReference>
<accession>A0ACC2NWD7</accession>
<protein>
    <submittedName>
        <fullName evidence="1">Uncharacterized protein</fullName>
    </submittedName>
</protein>
<keyword evidence="2" id="KW-1185">Reference proteome</keyword>
<evidence type="ECO:0000313" key="2">
    <source>
        <dbReference type="Proteomes" id="UP001239111"/>
    </source>
</evidence>
<sequence length="260" mass="29537">MELCSSSISFLEINGIKLENSGIQFPLHLAAEIDDHEVMRFLIDKRIYDVDELDDFGLTPLFIAVSHGNFATAVELVRSGANFDIPVEKVSDEDPSRNCMRTPLSKAIVMTGLLQELSELNPRIVRRHLGTSKNEHVPDYSVLIKKCSAQFELLKTKNLFESMTLYDLLIGKDFSRFVQNEKVIAVMESPEIYELSDIYARRLIHSFSIAEVRRRAMDGAVNVLSELLGFDLISWPLILHTVMLHLSLKDPLNLSTMNKR</sequence>